<evidence type="ECO:0000313" key="3">
    <source>
        <dbReference type="Proteomes" id="UP000539599"/>
    </source>
</evidence>
<feature type="domain" description="Reverse transcriptase" evidence="1">
    <location>
        <begin position="1"/>
        <end position="80"/>
    </location>
</feature>
<organism evidence="2 3">
    <name type="scientific">Sagittarius serpentarius</name>
    <name type="common">Secretary bird</name>
    <dbReference type="NCBI Taxonomy" id="56258"/>
    <lineage>
        <taxon>Eukaryota</taxon>
        <taxon>Metazoa</taxon>
        <taxon>Chordata</taxon>
        <taxon>Craniata</taxon>
        <taxon>Vertebrata</taxon>
        <taxon>Euteleostomi</taxon>
        <taxon>Archelosauria</taxon>
        <taxon>Archosauria</taxon>
        <taxon>Dinosauria</taxon>
        <taxon>Saurischia</taxon>
        <taxon>Theropoda</taxon>
        <taxon>Coelurosauria</taxon>
        <taxon>Aves</taxon>
        <taxon>Neognathae</taxon>
        <taxon>Neoaves</taxon>
        <taxon>Telluraves</taxon>
        <taxon>Accipitrimorphae</taxon>
        <taxon>Accipitriformes</taxon>
        <taxon>Sagittariidae</taxon>
        <taxon>Sagittarius</taxon>
    </lineage>
</organism>
<name>A0A7L2HHF2_SAGSE</name>
<dbReference type="EMBL" id="VWYJ01014507">
    <property type="protein sequence ID" value="NXQ98176.1"/>
    <property type="molecule type" value="Genomic_DNA"/>
</dbReference>
<dbReference type="PROSITE" id="PS50878">
    <property type="entry name" value="RT_POL"/>
    <property type="match status" value="1"/>
</dbReference>
<dbReference type="Proteomes" id="UP000539599">
    <property type="component" value="Unassembled WGS sequence"/>
</dbReference>
<dbReference type="Pfam" id="PF00078">
    <property type="entry name" value="RVT_1"/>
    <property type="match status" value="1"/>
</dbReference>
<dbReference type="InterPro" id="IPR000477">
    <property type="entry name" value="RT_dom"/>
</dbReference>
<reference evidence="2 3" key="1">
    <citation type="submission" date="2019-09" db="EMBL/GenBank/DDBJ databases">
        <title>Bird 10,000 Genomes (B10K) Project - Family phase.</title>
        <authorList>
            <person name="Zhang G."/>
        </authorList>
    </citation>
    <scope>NUCLEOTIDE SEQUENCE [LARGE SCALE GENOMIC DNA]</scope>
    <source>
        <strain evidence="2">B10K-DU-011-38</strain>
        <tissue evidence="2">Muscle</tissue>
    </source>
</reference>
<protein>
    <submittedName>
        <fullName evidence="2">PO21 protein</fullName>
    </submittedName>
</protein>
<dbReference type="AlphaFoldDB" id="A0A7L2HHF2"/>
<feature type="non-terminal residue" evidence="2">
    <location>
        <position position="80"/>
    </location>
</feature>
<feature type="non-terminal residue" evidence="2">
    <location>
        <position position="1"/>
    </location>
</feature>
<evidence type="ECO:0000313" key="2">
    <source>
        <dbReference type="EMBL" id="NXQ98176.1"/>
    </source>
</evidence>
<sequence length="80" mass="8925">KTIQSDPVEIKIGVKQGDPMSPFLFNFAMDPLLRKLEEGGSGYQHCLERITCMVFTEDLLLLSGSCEGMQMNIKILEACD</sequence>
<evidence type="ECO:0000259" key="1">
    <source>
        <dbReference type="PROSITE" id="PS50878"/>
    </source>
</evidence>
<proteinExistence type="predicted"/>
<keyword evidence="3" id="KW-1185">Reference proteome</keyword>
<gene>
    <name evidence="2" type="primary">Po21_0</name>
    <name evidence="2" type="ORF">SAGSER_R14311</name>
</gene>
<accession>A0A7L2HHF2</accession>
<comment type="caution">
    <text evidence="2">The sequence shown here is derived from an EMBL/GenBank/DDBJ whole genome shotgun (WGS) entry which is preliminary data.</text>
</comment>